<dbReference type="Proteomes" id="UP001164305">
    <property type="component" value="Chromosome"/>
</dbReference>
<sequence length="115" mass="13354">MEINPSLARLRILEQQDSVQMQREAAPDDELAGCPGCPYFWSCPVPHRAENVDAPREIELADVADQLPERAEYRPRDAEDIGWTDEWVEVEEPVEDQQASTAPPRRRGLFRRRRR</sequence>
<dbReference type="EMBL" id="CP107020">
    <property type="protein sequence ID" value="UYG17912.1"/>
    <property type="molecule type" value="Genomic_DNA"/>
</dbReference>
<proteinExistence type="predicted"/>
<accession>A0ABY6G466</accession>
<dbReference type="RefSeq" id="WP_263595119.1">
    <property type="nucleotide sequence ID" value="NZ_CP107020.1"/>
</dbReference>
<reference evidence="2" key="1">
    <citation type="submission" date="2022-10" db="EMBL/GenBank/DDBJ databases">
        <title>Whole-Genome Sequencing of Brachybacterium huguangmaarense BRM-3, Isolated from Betula schmidtii.</title>
        <authorList>
            <person name="Haam D."/>
        </authorList>
    </citation>
    <scope>NUCLEOTIDE SEQUENCE</scope>
    <source>
        <strain evidence="2">BRM-3</strain>
    </source>
</reference>
<organism evidence="2 3">
    <name type="scientific">Brachybacterium huguangmaarense</name>
    <dbReference type="NCBI Taxonomy" id="1652028"/>
    <lineage>
        <taxon>Bacteria</taxon>
        <taxon>Bacillati</taxon>
        <taxon>Actinomycetota</taxon>
        <taxon>Actinomycetes</taxon>
        <taxon>Micrococcales</taxon>
        <taxon>Dermabacteraceae</taxon>
        <taxon>Brachybacterium</taxon>
    </lineage>
</organism>
<feature type="compositionally biased region" description="Basic residues" evidence="1">
    <location>
        <begin position="104"/>
        <end position="115"/>
    </location>
</feature>
<evidence type="ECO:0000313" key="3">
    <source>
        <dbReference type="Proteomes" id="UP001164305"/>
    </source>
</evidence>
<evidence type="ECO:0000313" key="2">
    <source>
        <dbReference type="EMBL" id="UYG17912.1"/>
    </source>
</evidence>
<keyword evidence="3" id="KW-1185">Reference proteome</keyword>
<name>A0ABY6G466_9MICO</name>
<evidence type="ECO:0000256" key="1">
    <source>
        <dbReference type="SAM" id="MobiDB-lite"/>
    </source>
</evidence>
<gene>
    <name evidence="2" type="ORF">BRM3_05700</name>
</gene>
<protein>
    <submittedName>
        <fullName evidence="2">Uncharacterized protein</fullName>
    </submittedName>
</protein>
<feature type="region of interest" description="Disordered" evidence="1">
    <location>
        <begin position="87"/>
        <end position="115"/>
    </location>
</feature>